<dbReference type="PANTHER" id="PTHR11931">
    <property type="entry name" value="PHOSPHOGLYCERATE MUTASE"/>
    <property type="match status" value="1"/>
</dbReference>
<name>A0ABW2SUZ8_9ACTN</name>
<dbReference type="InterPro" id="IPR029033">
    <property type="entry name" value="His_PPase_superfam"/>
</dbReference>
<reference evidence="6" key="1">
    <citation type="journal article" date="2019" name="Int. J. Syst. Evol. Microbiol.">
        <title>The Global Catalogue of Microorganisms (GCM) 10K type strain sequencing project: providing services to taxonomists for standard genome sequencing and annotation.</title>
        <authorList>
            <consortium name="The Broad Institute Genomics Platform"/>
            <consortium name="The Broad Institute Genome Sequencing Center for Infectious Disease"/>
            <person name="Wu L."/>
            <person name="Ma J."/>
        </authorList>
    </citation>
    <scope>NUCLEOTIDE SEQUENCE [LARGE SCALE GENOMIC DNA]</scope>
    <source>
        <strain evidence="6">JCM 10083</strain>
    </source>
</reference>
<sequence>MILAVVRHAESIENADKYNGFYRDRRPYGGQVAHDLSRTVVGLTPRGFRQAVWLGGVLAETVGAGARVYTSTYRRAIDTAQLAFPDLSGGWPRRTALLDEQHYGEATYMTKQELFATYPDGAEDRRLRKHLWIPPGGGESLAGGVWQRALGFLALLRTDTAPDSGSGARAVVVAITHHTMILALRALLEARPVEEVVTESRETKIPNAAIIRYEMRGDAIIKPIIIAPSI</sequence>
<evidence type="ECO:0000313" key="6">
    <source>
        <dbReference type="Proteomes" id="UP001596514"/>
    </source>
</evidence>
<evidence type="ECO:0000256" key="2">
    <source>
        <dbReference type="ARBA" id="ARBA00012028"/>
    </source>
</evidence>
<comment type="caution">
    <text evidence="5">The sequence shown here is derived from an EMBL/GenBank/DDBJ whole genome shotgun (WGS) entry which is preliminary data.</text>
</comment>
<dbReference type="Pfam" id="PF00300">
    <property type="entry name" value="His_Phos_1"/>
    <property type="match status" value="1"/>
</dbReference>
<evidence type="ECO:0000256" key="1">
    <source>
        <dbReference type="ARBA" id="ARBA00006717"/>
    </source>
</evidence>
<dbReference type="Gene3D" id="3.40.50.1240">
    <property type="entry name" value="Phosphoglycerate mutase-like"/>
    <property type="match status" value="1"/>
</dbReference>
<evidence type="ECO:0000313" key="5">
    <source>
        <dbReference type="EMBL" id="MFC7600117.1"/>
    </source>
</evidence>
<dbReference type="Proteomes" id="UP001596514">
    <property type="component" value="Unassembled WGS sequence"/>
</dbReference>
<evidence type="ECO:0000256" key="4">
    <source>
        <dbReference type="ARBA" id="ARBA00023235"/>
    </source>
</evidence>
<organism evidence="5 6">
    <name type="scientific">Streptosporangium amethystogenes subsp. fukuiense</name>
    <dbReference type="NCBI Taxonomy" id="698418"/>
    <lineage>
        <taxon>Bacteria</taxon>
        <taxon>Bacillati</taxon>
        <taxon>Actinomycetota</taxon>
        <taxon>Actinomycetes</taxon>
        <taxon>Streptosporangiales</taxon>
        <taxon>Streptosporangiaceae</taxon>
        <taxon>Streptosporangium</taxon>
    </lineage>
</organism>
<dbReference type="CDD" id="cd07067">
    <property type="entry name" value="HP_PGM_like"/>
    <property type="match status" value="1"/>
</dbReference>
<dbReference type="EMBL" id="JBHTEE010000001">
    <property type="protein sequence ID" value="MFC7600117.1"/>
    <property type="molecule type" value="Genomic_DNA"/>
</dbReference>
<dbReference type="RefSeq" id="WP_343966322.1">
    <property type="nucleotide sequence ID" value="NZ_BAAAGK010000039.1"/>
</dbReference>
<dbReference type="SUPFAM" id="SSF53254">
    <property type="entry name" value="Phosphoglycerate mutase-like"/>
    <property type="match status" value="1"/>
</dbReference>
<protein>
    <recommendedName>
        <fullName evidence="2">phosphoglycerate mutase (2,3-diphosphoglycerate-dependent)</fullName>
        <ecNumber evidence="2">5.4.2.11</ecNumber>
    </recommendedName>
</protein>
<keyword evidence="6" id="KW-1185">Reference proteome</keyword>
<proteinExistence type="inferred from homology"/>
<accession>A0ABW2SUZ8</accession>
<dbReference type="EC" id="5.4.2.11" evidence="2"/>
<keyword evidence="3" id="KW-0324">Glycolysis</keyword>
<evidence type="ECO:0000256" key="3">
    <source>
        <dbReference type="ARBA" id="ARBA00023152"/>
    </source>
</evidence>
<keyword evidence="4" id="KW-0413">Isomerase</keyword>
<gene>
    <name evidence="5" type="ORF">ACFQVD_08350</name>
</gene>
<dbReference type="InterPro" id="IPR013078">
    <property type="entry name" value="His_Pase_superF_clade-1"/>
</dbReference>
<dbReference type="SMART" id="SM00855">
    <property type="entry name" value="PGAM"/>
    <property type="match status" value="1"/>
</dbReference>
<dbReference type="InterPro" id="IPR005952">
    <property type="entry name" value="Phosphogly_mut1"/>
</dbReference>
<comment type="similarity">
    <text evidence="1">Belongs to the phosphoglycerate mutase family. BPG-dependent PGAM subfamily.</text>
</comment>